<feature type="transmembrane region" description="Helical" evidence="8">
    <location>
        <begin position="293"/>
        <end position="313"/>
    </location>
</feature>
<feature type="transmembrane region" description="Helical" evidence="8">
    <location>
        <begin position="84"/>
        <end position="107"/>
    </location>
</feature>
<evidence type="ECO:0000256" key="8">
    <source>
        <dbReference type="SAM" id="Phobius"/>
    </source>
</evidence>
<dbReference type="GO" id="GO:0005886">
    <property type="term" value="C:plasma membrane"/>
    <property type="evidence" value="ECO:0007669"/>
    <property type="project" value="TreeGrafter"/>
</dbReference>
<dbReference type="EMBL" id="RXGB01004592">
    <property type="protein sequence ID" value="TMW89335.1"/>
    <property type="molecule type" value="Genomic_DNA"/>
</dbReference>
<evidence type="ECO:0000256" key="3">
    <source>
        <dbReference type="ARBA" id="ARBA00022448"/>
    </source>
</evidence>
<feature type="transmembrane region" description="Helical" evidence="8">
    <location>
        <begin position="235"/>
        <end position="263"/>
    </location>
</feature>
<keyword evidence="6" id="KW-0406">Ion transport</keyword>
<feature type="transmembrane region" description="Helical" evidence="8">
    <location>
        <begin position="393"/>
        <end position="415"/>
    </location>
</feature>
<feature type="transmembrane region" description="Helical" evidence="8">
    <location>
        <begin position="201"/>
        <end position="223"/>
    </location>
</feature>
<dbReference type="AlphaFoldDB" id="A0A6N2B383"/>
<sequence>MKSSLSIPFFKIMMSLRVNPFWIELGYFTTLSLLGFLALNYVSKPRTLPSFRPQNLDVLFTSVSSTTVSSMSTIEMEVFSNVQLVFMTILMFLGGEAFTSFLSLKLIKNKENKDKSFSNKDYELGNVINVDNKLEDVIIINPIEDHSHDHHDEIIKIKSIKLLSNVVFGYILVVILLGSSLVSLYIILIPSAKQILNQKGLNLHTFSLFTTVSTFANCGFLPTNENMMIFKKNSGLLLILIPQVLLGNTLFAPCLRIVIMFLWKITKRHEYEYILKNSKCVGYSHIFPSYETIGIAITVVGLIVFQFVMFCSLEWNSEGTSGLSTYEKIVGSLFEVVNTRHTGQSVFDLSTFTPSILVLFALMMYLSSYTTFLPVDNYEEKSEKMKKRKGRSLMEYISLSQPCCLVIFTILICVVEKDKMKNDPLNFNVLNILFEVISAYGTVGLSIGYSCARQINPDGHCKDVTYGFAGKWSNTGKFILIIVMFFGRLKKYNQRGGKAWKVL</sequence>
<gene>
    <name evidence="9" type="ORF">EJD97_017322</name>
</gene>
<feature type="transmembrane region" description="Helical" evidence="8">
    <location>
        <begin position="21"/>
        <end position="42"/>
    </location>
</feature>
<evidence type="ECO:0000256" key="7">
    <source>
        <dbReference type="ARBA" id="ARBA00023136"/>
    </source>
</evidence>
<dbReference type="PANTHER" id="PTHR31064">
    <property type="entry name" value="POTASSIUM TRANSPORT PROTEIN DDB_G0292412-RELATED"/>
    <property type="match status" value="1"/>
</dbReference>
<keyword evidence="3" id="KW-0813">Transport</keyword>
<dbReference type="InterPro" id="IPR051143">
    <property type="entry name" value="TrkH_K-transport"/>
</dbReference>
<evidence type="ECO:0000256" key="5">
    <source>
        <dbReference type="ARBA" id="ARBA00022989"/>
    </source>
</evidence>
<evidence type="ECO:0000256" key="2">
    <source>
        <dbReference type="ARBA" id="ARBA00010864"/>
    </source>
</evidence>
<keyword evidence="4 8" id="KW-0812">Transmembrane</keyword>
<feature type="transmembrane region" description="Helical" evidence="8">
    <location>
        <begin position="469"/>
        <end position="489"/>
    </location>
</feature>
<feature type="transmembrane region" description="Helical" evidence="8">
    <location>
        <begin position="349"/>
        <end position="373"/>
    </location>
</feature>
<name>A0A6N2B383_SOLCI</name>
<evidence type="ECO:0000313" key="9">
    <source>
        <dbReference type="EMBL" id="TMW89335.1"/>
    </source>
</evidence>
<keyword evidence="7 8" id="KW-0472">Membrane</keyword>
<evidence type="ECO:0008006" key="10">
    <source>
        <dbReference type="Google" id="ProtNLM"/>
    </source>
</evidence>
<comment type="caution">
    <text evidence="9">The sequence shown here is derived from an EMBL/GenBank/DDBJ whole genome shotgun (WGS) entry which is preliminary data.</text>
</comment>
<protein>
    <recommendedName>
        <fullName evidence="10">Sodium transporter HKT1</fullName>
    </recommendedName>
</protein>
<reference evidence="9" key="1">
    <citation type="submission" date="2019-05" db="EMBL/GenBank/DDBJ databases">
        <title>The de novo reference genome and transcriptome assemblies of the wild tomato species Solanum chilense.</title>
        <authorList>
            <person name="Stam R."/>
            <person name="Nosenko T."/>
            <person name="Hoerger A.C."/>
            <person name="Stephan W."/>
            <person name="Seidel M.A."/>
            <person name="Kuhn J.M.M."/>
            <person name="Haberer G."/>
            <person name="Tellier A."/>
        </authorList>
    </citation>
    <scope>NUCLEOTIDE SEQUENCE</scope>
    <source>
        <tissue evidence="9">Mature leaves</tissue>
    </source>
</reference>
<dbReference type="Pfam" id="PF02386">
    <property type="entry name" value="TrkH"/>
    <property type="match status" value="2"/>
</dbReference>
<evidence type="ECO:0000256" key="1">
    <source>
        <dbReference type="ARBA" id="ARBA00004141"/>
    </source>
</evidence>
<dbReference type="PANTHER" id="PTHR31064:SF30">
    <property type="entry name" value="HIGH-AFFINITY POTASSIUM TRANSPORT PROTEIN-RELATED"/>
    <property type="match status" value="1"/>
</dbReference>
<comment type="similarity">
    <text evidence="2">Belongs to the TrkH potassium transport family. HKT (TC 2.A.38.3) subfamily.</text>
</comment>
<organism evidence="9">
    <name type="scientific">Solanum chilense</name>
    <name type="common">Tomato</name>
    <name type="synonym">Lycopersicon chilense</name>
    <dbReference type="NCBI Taxonomy" id="4083"/>
    <lineage>
        <taxon>Eukaryota</taxon>
        <taxon>Viridiplantae</taxon>
        <taxon>Streptophyta</taxon>
        <taxon>Embryophyta</taxon>
        <taxon>Tracheophyta</taxon>
        <taxon>Spermatophyta</taxon>
        <taxon>Magnoliopsida</taxon>
        <taxon>eudicotyledons</taxon>
        <taxon>Gunneridae</taxon>
        <taxon>Pentapetalae</taxon>
        <taxon>asterids</taxon>
        <taxon>lamiids</taxon>
        <taxon>Solanales</taxon>
        <taxon>Solanaceae</taxon>
        <taxon>Solanoideae</taxon>
        <taxon>Solaneae</taxon>
        <taxon>Solanum</taxon>
        <taxon>Solanum subgen. Lycopersicon</taxon>
    </lineage>
</organism>
<feature type="transmembrane region" description="Helical" evidence="8">
    <location>
        <begin position="166"/>
        <end position="189"/>
    </location>
</feature>
<feature type="transmembrane region" description="Helical" evidence="8">
    <location>
        <begin position="427"/>
        <end position="449"/>
    </location>
</feature>
<proteinExistence type="inferred from homology"/>
<dbReference type="GO" id="GO:0015081">
    <property type="term" value="F:sodium ion transmembrane transporter activity"/>
    <property type="evidence" value="ECO:0007669"/>
    <property type="project" value="TreeGrafter"/>
</dbReference>
<dbReference type="InterPro" id="IPR003445">
    <property type="entry name" value="Cat_transpt"/>
</dbReference>
<comment type="subcellular location">
    <subcellularLocation>
        <location evidence="1">Membrane</location>
        <topology evidence="1">Multi-pass membrane protein</topology>
    </subcellularLocation>
</comment>
<evidence type="ECO:0000256" key="4">
    <source>
        <dbReference type="ARBA" id="ARBA00022692"/>
    </source>
</evidence>
<keyword evidence="5 8" id="KW-1133">Transmembrane helix</keyword>
<accession>A0A6N2B383</accession>
<evidence type="ECO:0000256" key="6">
    <source>
        <dbReference type="ARBA" id="ARBA00023065"/>
    </source>
</evidence>